<dbReference type="RefSeq" id="WP_231967124.1">
    <property type="nucleotide sequence ID" value="NZ_LT670846.1"/>
</dbReference>
<evidence type="ECO:0000313" key="1">
    <source>
        <dbReference type="EMBL" id="SHK18706.1"/>
    </source>
</evidence>
<dbReference type="AlphaFoldDB" id="A0A1M6QET3"/>
<dbReference type="STRING" id="381751.SAMN05444391_0208"/>
<accession>A0A1M6QET3</accession>
<keyword evidence="2" id="KW-1185">Reference proteome</keyword>
<dbReference type="EMBL" id="LT670846">
    <property type="protein sequence ID" value="SHK18706.1"/>
    <property type="molecule type" value="Genomic_DNA"/>
</dbReference>
<protein>
    <submittedName>
        <fullName evidence="1">Uncharacterized protein</fullName>
    </submittedName>
</protein>
<organism evidence="1 2">
    <name type="scientific">Thermocrinis minervae</name>
    <dbReference type="NCBI Taxonomy" id="381751"/>
    <lineage>
        <taxon>Bacteria</taxon>
        <taxon>Pseudomonadati</taxon>
        <taxon>Aquificota</taxon>
        <taxon>Aquificia</taxon>
        <taxon>Aquificales</taxon>
        <taxon>Aquificaceae</taxon>
        <taxon>Thermocrinis</taxon>
    </lineage>
</organism>
<sequence length="77" mass="9240">MEREMPLPDWIKERILQKVHNKALAMKAFEYIKLVEKEDGTLWVKEEFEDMNNHALLFMVLACVNYTRRLIEGEDID</sequence>
<name>A0A1M6QET3_9AQUI</name>
<gene>
    <name evidence="1" type="ORF">SAMN05444391_0208</name>
</gene>
<evidence type="ECO:0000313" key="2">
    <source>
        <dbReference type="Proteomes" id="UP000189810"/>
    </source>
</evidence>
<proteinExistence type="predicted"/>
<reference evidence="1 2" key="1">
    <citation type="submission" date="2016-11" db="EMBL/GenBank/DDBJ databases">
        <authorList>
            <person name="Jaros S."/>
            <person name="Januszkiewicz K."/>
            <person name="Wedrychowicz H."/>
        </authorList>
    </citation>
    <scope>NUCLEOTIDE SEQUENCE [LARGE SCALE GENOMIC DNA]</scope>
    <source>
        <strain evidence="1 2">DSM 19557</strain>
    </source>
</reference>
<dbReference type="Proteomes" id="UP000189810">
    <property type="component" value="Chromosome I"/>
</dbReference>